<dbReference type="Pfam" id="PF00443">
    <property type="entry name" value="UCH"/>
    <property type="match status" value="1"/>
</dbReference>
<keyword evidence="6" id="KW-0378">Hydrolase</keyword>
<dbReference type="GO" id="GO:0005829">
    <property type="term" value="C:cytosol"/>
    <property type="evidence" value="ECO:0007669"/>
    <property type="project" value="TreeGrafter"/>
</dbReference>
<dbReference type="GO" id="GO:0004843">
    <property type="term" value="F:cysteine-type deubiquitinase activity"/>
    <property type="evidence" value="ECO:0007669"/>
    <property type="project" value="UniProtKB-EC"/>
</dbReference>
<dbReference type="PROSITE" id="PS50235">
    <property type="entry name" value="USP_3"/>
    <property type="match status" value="1"/>
</dbReference>
<dbReference type="Ensembl" id="ENSCSAVT00000004077.1">
    <property type="protein sequence ID" value="ENSCSAVP00000004018.1"/>
    <property type="gene ID" value="ENSCSAVG00000002375.1"/>
</dbReference>
<dbReference type="FunFam" id="3.90.70.10:FF:000092">
    <property type="entry name" value="Ubiquitin carboxyl-terminal hydrolase"/>
    <property type="match status" value="1"/>
</dbReference>
<accession>H2YFC0</accession>
<dbReference type="HOGENOM" id="CLU_008279_7_0_1"/>
<reference evidence="10" key="3">
    <citation type="submission" date="2025-09" db="UniProtKB">
        <authorList>
            <consortium name="Ensembl"/>
        </authorList>
    </citation>
    <scope>IDENTIFICATION</scope>
</reference>
<evidence type="ECO:0000256" key="1">
    <source>
        <dbReference type="ARBA" id="ARBA00000707"/>
    </source>
</evidence>
<dbReference type="FunCoup" id="H2YFC0">
    <property type="interactions" value="135"/>
</dbReference>
<dbReference type="STRING" id="51511.ENSCSAVP00000004018"/>
<dbReference type="GO" id="GO:0010506">
    <property type="term" value="P:regulation of autophagy"/>
    <property type="evidence" value="ECO:0007669"/>
    <property type="project" value="TreeGrafter"/>
</dbReference>
<dbReference type="PROSITE" id="PS00973">
    <property type="entry name" value="USP_2"/>
    <property type="match status" value="1"/>
</dbReference>
<dbReference type="CDD" id="cd02257">
    <property type="entry name" value="Peptidase_C19"/>
    <property type="match status" value="1"/>
</dbReference>
<keyword evidence="4" id="KW-0645">Protease</keyword>
<dbReference type="Proteomes" id="UP000007875">
    <property type="component" value="Unassembled WGS sequence"/>
</dbReference>
<evidence type="ECO:0000256" key="4">
    <source>
        <dbReference type="ARBA" id="ARBA00022670"/>
    </source>
</evidence>
<dbReference type="InParanoid" id="H2YFC0"/>
<dbReference type="InterPro" id="IPR018200">
    <property type="entry name" value="USP_CS"/>
</dbReference>
<dbReference type="Gene3D" id="3.90.70.10">
    <property type="entry name" value="Cysteine proteinases"/>
    <property type="match status" value="1"/>
</dbReference>
<reference evidence="10" key="2">
    <citation type="submission" date="2025-08" db="UniProtKB">
        <authorList>
            <consortium name="Ensembl"/>
        </authorList>
    </citation>
    <scope>IDENTIFICATION</scope>
</reference>
<dbReference type="PANTHER" id="PTHR24006">
    <property type="entry name" value="UBIQUITIN CARBOXYL-TERMINAL HYDROLASE"/>
    <property type="match status" value="1"/>
</dbReference>
<evidence type="ECO:0000256" key="6">
    <source>
        <dbReference type="ARBA" id="ARBA00022801"/>
    </source>
</evidence>
<dbReference type="InterPro" id="IPR028889">
    <property type="entry name" value="USP"/>
</dbReference>
<feature type="region of interest" description="Disordered" evidence="8">
    <location>
        <begin position="173"/>
        <end position="205"/>
    </location>
</feature>
<dbReference type="EC" id="3.4.19.12" evidence="3"/>
<dbReference type="InterPro" id="IPR050164">
    <property type="entry name" value="Peptidase_C19"/>
</dbReference>
<keyword evidence="7" id="KW-0788">Thiol protease</keyword>
<dbReference type="InterPro" id="IPR001394">
    <property type="entry name" value="Peptidase_C19_UCH"/>
</dbReference>
<proteinExistence type="inferred from homology"/>
<organism evidence="10 11">
    <name type="scientific">Ciona savignyi</name>
    <name type="common">Pacific transparent sea squirt</name>
    <dbReference type="NCBI Taxonomy" id="51511"/>
    <lineage>
        <taxon>Eukaryota</taxon>
        <taxon>Metazoa</taxon>
        <taxon>Chordata</taxon>
        <taxon>Tunicata</taxon>
        <taxon>Ascidiacea</taxon>
        <taxon>Phlebobranchia</taxon>
        <taxon>Cionidae</taxon>
        <taxon>Ciona</taxon>
    </lineage>
</organism>
<dbReference type="GO" id="GO:0005634">
    <property type="term" value="C:nucleus"/>
    <property type="evidence" value="ECO:0007669"/>
    <property type="project" value="TreeGrafter"/>
</dbReference>
<reference evidence="11" key="1">
    <citation type="submission" date="2003-08" db="EMBL/GenBank/DDBJ databases">
        <authorList>
            <person name="Birren B."/>
            <person name="Nusbaum C."/>
            <person name="Abebe A."/>
            <person name="Abouelleil A."/>
            <person name="Adekoya E."/>
            <person name="Ait-zahra M."/>
            <person name="Allen N."/>
            <person name="Allen T."/>
            <person name="An P."/>
            <person name="Anderson M."/>
            <person name="Anderson S."/>
            <person name="Arachchi H."/>
            <person name="Armbruster J."/>
            <person name="Bachantsang P."/>
            <person name="Baldwin J."/>
            <person name="Barry A."/>
            <person name="Bayul T."/>
            <person name="Blitshsteyn B."/>
            <person name="Bloom T."/>
            <person name="Blye J."/>
            <person name="Boguslavskiy L."/>
            <person name="Borowsky M."/>
            <person name="Boukhgalter B."/>
            <person name="Brunache A."/>
            <person name="Butler J."/>
            <person name="Calixte N."/>
            <person name="Calvo S."/>
            <person name="Camarata J."/>
            <person name="Campo K."/>
            <person name="Chang J."/>
            <person name="Cheshatsang Y."/>
            <person name="Citroen M."/>
            <person name="Collymore A."/>
            <person name="Considine T."/>
            <person name="Cook A."/>
            <person name="Cooke P."/>
            <person name="Corum B."/>
            <person name="Cuomo C."/>
            <person name="David R."/>
            <person name="Dawoe T."/>
            <person name="Degray S."/>
            <person name="Dodge S."/>
            <person name="Dooley K."/>
            <person name="Dorje P."/>
            <person name="Dorjee K."/>
            <person name="Dorris L."/>
            <person name="Duffey N."/>
            <person name="Dupes A."/>
            <person name="Elkins T."/>
            <person name="Engels R."/>
            <person name="Erickson J."/>
            <person name="Farina A."/>
            <person name="Faro S."/>
            <person name="Ferreira P."/>
            <person name="Fischer H."/>
            <person name="Fitzgerald M."/>
            <person name="Foley K."/>
            <person name="Gage D."/>
            <person name="Galagan J."/>
            <person name="Gearin G."/>
            <person name="Gnerre S."/>
            <person name="Gnirke A."/>
            <person name="Goyette A."/>
            <person name="Graham J."/>
            <person name="Grandbois E."/>
            <person name="Gyaltsen K."/>
            <person name="Hafez N."/>
            <person name="Hagopian D."/>
            <person name="Hagos B."/>
            <person name="Hall J."/>
            <person name="Hatcher B."/>
            <person name="Heller A."/>
            <person name="Higgins H."/>
            <person name="Honan T."/>
            <person name="Horn A."/>
            <person name="Houde N."/>
            <person name="Hughes L."/>
            <person name="Hulme W."/>
            <person name="Husby E."/>
            <person name="Iliev I."/>
            <person name="Jaffe D."/>
            <person name="Jones C."/>
            <person name="Kamal M."/>
            <person name="Kamat A."/>
            <person name="Kamvysselis M."/>
            <person name="Karlsson E."/>
            <person name="Kells C."/>
            <person name="Kieu A."/>
            <person name="Kisner P."/>
            <person name="Kodira C."/>
            <person name="Kulbokas E."/>
            <person name="Labutti K."/>
            <person name="Lama D."/>
            <person name="Landers T."/>
            <person name="Leger J."/>
            <person name="Levine S."/>
            <person name="Lewis D."/>
            <person name="Lewis T."/>
            <person name="Lindblad-toh K."/>
            <person name="Liu X."/>
            <person name="Lokyitsang T."/>
            <person name="Lokyitsang Y."/>
            <person name="Lucien O."/>
            <person name="Lui A."/>
            <person name="Ma L.J."/>
            <person name="Mabbitt R."/>
            <person name="Macdonald J."/>
            <person name="Maclean C."/>
            <person name="Major J."/>
            <person name="Manning J."/>
            <person name="Marabella R."/>
            <person name="Maru K."/>
            <person name="Matthews C."/>
            <person name="Mauceli E."/>
            <person name="Mccarthy M."/>
            <person name="Mcdonough S."/>
            <person name="Mcghee T."/>
            <person name="Meldrim J."/>
            <person name="Meneus L."/>
            <person name="Mesirov J."/>
            <person name="Mihalev A."/>
            <person name="Mihova T."/>
            <person name="Mikkelsen T."/>
            <person name="Mlenga V."/>
            <person name="Moru K."/>
            <person name="Mozes J."/>
            <person name="Mulrain L."/>
            <person name="Munson G."/>
            <person name="Naylor J."/>
            <person name="Newes C."/>
            <person name="Nguyen C."/>
            <person name="Nguyen N."/>
            <person name="Nguyen T."/>
            <person name="Nicol R."/>
            <person name="Nielsen C."/>
            <person name="Nizzari M."/>
            <person name="Norbu C."/>
            <person name="Norbu N."/>
            <person name="O'donnell P."/>
            <person name="Okoawo O."/>
            <person name="O'leary S."/>
            <person name="Omotosho B."/>
            <person name="O'neill K."/>
            <person name="Osman S."/>
            <person name="Parker S."/>
            <person name="Perrin D."/>
            <person name="Phunkhang P."/>
            <person name="Piqani B."/>
            <person name="Purcell S."/>
            <person name="Rachupka T."/>
            <person name="Ramasamy U."/>
            <person name="Rameau R."/>
            <person name="Ray V."/>
            <person name="Raymond C."/>
            <person name="Retta R."/>
            <person name="Richardson S."/>
            <person name="Rise C."/>
            <person name="Rodriguez J."/>
            <person name="Rogers J."/>
            <person name="Rogov P."/>
            <person name="Rutman M."/>
            <person name="Schupbach R."/>
            <person name="Seaman C."/>
            <person name="Settipalli S."/>
            <person name="Sharpe T."/>
            <person name="Sheridan J."/>
            <person name="Sherpa N."/>
            <person name="Shi J."/>
            <person name="Smirnov S."/>
            <person name="Smith C."/>
            <person name="Sougnez C."/>
            <person name="Spencer B."/>
            <person name="Stalker J."/>
            <person name="Stange-thomann N."/>
            <person name="Stavropoulos S."/>
            <person name="Stetson K."/>
            <person name="Stone C."/>
            <person name="Stone S."/>
            <person name="Stubbs M."/>
            <person name="Talamas J."/>
            <person name="Tchuinga P."/>
            <person name="Tenzing P."/>
            <person name="Tesfaye S."/>
            <person name="Theodore J."/>
            <person name="Thoulutsang Y."/>
            <person name="Topham K."/>
            <person name="Towey S."/>
            <person name="Tsamla T."/>
            <person name="Tsomo N."/>
            <person name="Vallee D."/>
            <person name="Vassiliev H."/>
            <person name="Venkataraman V."/>
            <person name="Vinson J."/>
            <person name="Vo A."/>
            <person name="Wade C."/>
            <person name="Wang S."/>
            <person name="Wangchuk T."/>
            <person name="Wangdi T."/>
            <person name="Whittaker C."/>
            <person name="Wilkinson J."/>
            <person name="Wu Y."/>
            <person name="Wyman D."/>
            <person name="Yadav S."/>
            <person name="Yang S."/>
            <person name="Yang X."/>
            <person name="Yeager S."/>
            <person name="Yee E."/>
            <person name="Young G."/>
            <person name="Zainoun J."/>
            <person name="Zembeck L."/>
            <person name="Zimmer A."/>
            <person name="Zody M."/>
            <person name="Lander E."/>
        </authorList>
    </citation>
    <scope>NUCLEOTIDE SEQUENCE [LARGE SCALE GENOMIC DNA]</scope>
</reference>
<name>H2YFC0_CIOSA</name>
<dbReference type="GO" id="GO:0030330">
    <property type="term" value="P:DNA damage response, signal transduction by p53 class mediator"/>
    <property type="evidence" value="ECO:0007669"/>
    <property type="project" value="TreeGrafter"/>
</dbReference>
<evidence type="ECO:0000256" key="8">
    <source>
        <dbReference type="SAM" id="MobiDB-lite"/>
    </source>
</evidence>
<feature type="domain" description="USP" evidence="9">
    <location>
        <begin position="45"/>
        <end position="420"/>
    </location>
</feature>
<evidence type="ECO:0000256" key="5">
    <source>
        <dbReference type="ARBA" id="ARBA00022786"/>
    </source>
</evidence>
<comment type="catalytic activity">
    <reaction evidence="1">
        <text>Thiol-dependent hydrolysis of ester, thioester, amide, peptide and isopeptide bonds formed by the C-terminal Gly of ubiquitin (a 76-residue protein attached to proteins as an intracellular targeting signal).</text>
        <dbReference type="EC" id="3.4.19.12"/>
    </reaction>
</comment>
<sequence length="423" mass="47617">MRNGSAATKPTLCIVKPSEDPNAKELAEELSSMELIYKPQAFIPRGLTNVSNWCYINATLQALLVCPPFYQLLKSISSQTPLSKKTVTCSPIIDSFLQLASEFRPLSTKRGFVTKDVRHGPPFEPRHMYDMLGLIKSPLSEKGRQEDAEEFQSCVLNGLHDEMTQLISYFNDSAAPDAQSNGNNIEQDDSSSASEELGNEDQSVDEWEEVITTKKNKSAVTRRAGSSKTPVSEMFRGELCTAVYRPGQKVSVTYEPFFSLPLSVPPEHTWSVEDALLSLTDKETFVTDGQTKSDAFRQQTLETLPPVFILHLKRFVYDKSGGLRKIDKKVEYKTDLVIGKDLLSKSSKKLSTAHRTYKLFAVVYHHGEKATGGHYTTDVFHIGLSSWLRIDDHNIRTVHHTDVTRHNPSRTAYLLYYRRTDLG</sequence>
<keyword evidence="11" id="KW-1185">Reference proteome</keyword>
<dbReference type="PANTHER" id="PTHR24006:SF687">
    <property type="entry name" value="UBIQUITIN CARBOXYL-TERMINAL HYDROLASE 10"/>
    <property type="match status" value="1"/>
</dbReference>
<comment type="similarity">
    <text evidence="2">Belongs to the peptidase C19 family. USP10 subfamily.</text>
</comment>
<dbReference type="OMA" id="TATKQMY"/>
<dbReference type="SUPFAM" id="SSF54001">
    <property type="entry name" value="Cysteine proteinases"/>
    <property type="match status" value="1"/>
</dbReference>
<keyword evidence="5" id="KW-0833">Ubl conjugation pathway</keyword>
<evidence type="ECO:0000256" key="3">
    <source>
        <dbReference type="ARBA" id="ARBA00012759"/>
    </source>
</evidence>
<dbReference type="GeneTree" id="ENSGT00940000170514"/>
<feature type="compositionally biased region" description="Polar residues" evidence="8">
    <location>
        <begin position="178"/>
        <end position="194"/>
    </location>
</feature>
<evidence type="ECO:0000313" key="11">
    <source>
        <dbReference type="Proteomes" id="UP000007875"/>
    </source>
</evidence>
<dbReference type="eggNOG" id="KOG1871">
    <property type="taxonomic scope" value="Eukaryota"/>
</dbReference>
<evidence type="ECO:0000313" key="10">
    <source>
        <dbReference type="Ensembl" id="ENSCSAVP00000004018.1"/>
    </source>
</evidence>
<dbReference type="GO" id="GO:0006508">
    <property type="term" value="P:proteolysis"/>
    <property type="evidence" value="ECO:0007669"/>
    <property type="project" value="UniProtKB-KW"/>
</dbReference>
<dbReference type="InterPro" id="IPR038765">
    <property type="entry name" value="Papain-like_cys_pep_sf"/>
</dbReference>
<evidence type="ECO:0000259" key="9">
    <source>
        <dbReference type="PROSITE" id="PS50235"/>
    </source>
</evidence>
<dbReference type="GO" id="GO:0016579">
    <property type="term" value="P:protein deubiquitination"/>
    <property type="evidence" value="ECO:0007669"/>
    <property type="project" value="InterPro"/>
</dbReference>
<dbReference type="AlphaFoldDB" id="H2YFC0"/>
<dbReference type="MEROPS" id="C19.018"/>
<evidence type="ECO:0000256" key="2">
    <source>
        <dbReference type="ARBA" id="ARBA00005427"/>
    </source>
</evidence>
<evidence type="ECO:0000256" key="7">
    <source>
        <dbReference type="ARBA" id="ARBA00022807"/>
    </source>
</evidence>
<protein>
    <recommendedName>
        <fullName evidence="3">ubiquitinyl hydrolase 1</fullName>
        <ecNumber evidence="3">3.4.19.12</ecNumber>
    </recommendedName>
</protein>